<organism evidence="1 2">
    <name type="scientific">Cherax quadricarinatus</name>
    <name type="common">Australian red claw crayfish</name>
    <dbReference type="NCBI Taxonomy" id="27406"/>
    <lineage>
        <taxon>Eukaryota</taxon>
        <taxon>Metazoa</taxon>
        <taxon>Ecdysozoa</taxon>
        <taxon>Arthropoda</taxon>
        <taxon>Crustacea</taxon>
        <taxon>Multicrustacea</taxon>
        <taxon>Malacostraca</taxon>
        <taxon>Eumalacostraca</taxon>
        <taxon>Eucarida</taxon>
        <taxon>Decapoda</taxon>
        <taxon>Pleocyemata</taxon>
        <taxon>Astacidea</taxon>
        <taxon>Parastacoidea</taxon>
        <taxon>Parastacidae</taxon>
        <taxon>Cherax</taxon>
    </lineage>
</organism>
<evidence type="ECO:0000313" key="2">
    <source>
        <dbReference type="Proteomes" id="UP001445076"/>
    </source>
</evidence>
<comment type="caution">
    <text evidence="1">The sequence shown here is derived from an EMBL/GenBank/DDBJ whole genome shotgun (WGS) entry which is preliminary data.</text>
</comment>
<accession>A0AAW0X9T4</accession>
<sequence>MMVVIREECFKHMVSNNNFKQCLRVYGAVRTVKKNVSLLMVTKKGIDYRKIIGIVKRMRKQVCFKLQRVVYGREEYEATYVQICSLANVLNEGATHVHRYTIKILNMLLQANLCYHV</sequence>
<dbReference type="Proteomes" id="UP001445076">
    <property type="component" value="Unassembled WGS sequence"/>
</dbReference>
<protein>
    <submittedName>
        <fullName evidence="1">Uncharacterized protein</fullName>
    </submittedName>
</protein>
<name>A0AAW0X9T4_CHEQU</name>
<dbReference type="EMBL" id="JARKIK010000044">
    <property type="protein sequence ID" value="KAK8736148.1"/>
    <property type="molecule type" value="Genomic_DNA"/>
</dbReference>
<proteinExistence type="predicted"/>
<dbReference type="AlphaFoldDB" id="A0AAW0X9T4"/>
<evidence type="ECO:0000313" key="1">
    <source>
        <dbReference type="EMBL" id="KAK8736148.1"/>
    </source>
</evidence>
<gene>
    <name evidence="1" type="ORF">OTU49_004846</name>
</gene>
<keyword evidence="2" id="KW-1185">Reference proteome</keyword>
<reference evidence="1 2" key="1">
    <citation type="journal article" date="2024" name="BMC Genomics">
        <title>Genome assembly of redclaw crayfish (Cherax quadricarinatus) provides insights into its immune adaptation and hypoxia tolerance.</title>
        <authorList>
            <person name="Liu Z."/>
            <person name="Zheng J."/>
            <person name="Li H."/>
            <person name="Fang K."/>
            <person name="Wang S."/>
            <person name="He J."/>
            <person name="Zhou D."/>
            <person name="Weng S."/>
            <person name="Chi M."/>
            <person name="Gu Z."/>
            <person name="He J."/>
            <person name="Li F."/>
            <person name="Wang M."/>
        </authorList>
    </citation>
    <scope>NUCLEOTIDE SEQUENCE [LARGE SCALE GENOMIC DNA]</scope>
    <source>
        <strain evidence="1">ZL_2023a</strain>
    </source>
</reference>